<dbReference type="PANTHER" id="PTHR11059:SF0">
    <property type="entry name" value="DNA REPAIR PROTEIN RECN"/>
    <property type="match status" value="1"/>
</dbReference>
<keyword evidence="5 9" id="KW-0227">DNA damage</keyword>
<dbReference type="PANTHER" id="PTHR11059">
    <property type="entry name" value="DNA REPAIR PROTEIN RECN"/>
    <property type="match status" value="1"/>
</dbReference>
<dbReference type="AlphaFoldDB" id="A0A8J6N6I6"/>
<dbReference type="GO" id="GO:0006281">
    <property type="term" value="P:DNA repair"/>
    <property type="evidence" value="ECO:0007669"/>
    <property type="project" value="UniProtKB-KW"/>
</dbReference>
<dbReference type="Proteomes" id="UP000603545">
    <property type="component" value="Unassembled WGS sequence"/>
</dbReference>
<evidence type="ECO:0000256" key="2">
    <source>
        <dbReference type="ARBA" id="ARBA00009441"/>
    </source>
</evidence>
<dbReference type="GO" id="GO:0009432">
    <property type="term" value="P:SOS response"/>
    <property type="evidence" value="ECO:0007669"/>
    <property type="project" value="TreeGrafter"/>
</dbReference>
<dbReference type="FunFam" id="3.40.50.300:FF:000319">
    <property type="entry name" value="DNA repair protein RecN"/>
    <property type="match status" value="1"/>
</dbReference>
<evidence type="ECO:0000256" key="8">
    <source>
        <dbReference type="ARBA" id="ARBA00033408"/>
    </source>
</evidence>
<gene>
    <name evidence="12" type="primary">recN</name>
    <name evidence="12" type="ORF">H8E80_09035</name>
</gene>
<keyword evidence="4" id="KW-0547">Nucleotide-binding</keyword>
<evidence type="ECO:0000256" key="9">
    <source>
        <dbReference type="PIRNR" id="PIRNR003128"/>
    </source>
</evidence>
<keyword evidence="10" id="KW-0175">Coiled coil</keyword>
<keyword evidence="7 9" id="KW-0234">DNA repair</keyword>
<dbReference type="NCBIfam" id="TIGR00634">
    <property type="entry name" value="recN"/>
    <property type="match status" value="1"/>
</dbReference>
<dbReference type="PIRSF" id="PIRSF003128">
    <property type="entry name" value="RecN"/>
    <property type="match status" value="1"/>
</dbReference>
<dbReference type="EMBL" id="JACNLL010000081">
    <property type="protein sequence ID" value="MBC8200165.1"/>
    <property type="molecule type" value="Genomic_DNA"/>
</dbReference>
<proteinExistence type="inferred from homology"/>
<dbReference type="Pfam" id="PF02463">
    <property type="entry name" value="SMC_N"/>
    <property type="match status" value="1"/>
</dbReference>
<dbReference type="GO" id="GO:0006310">
    <property type="term" value="P:DNA recombination"/>
    <property type="evidence" value="ECO:0007669"/>
    <property type="project" value="InterPro"/>
</dbReference>
<feature type="coiled-coil region" evidence="10">
    <location>
        <begin position="328"/>
        <end position="362"/>
    </location>
</feature>
<comment type="caution">
    <text evidence="12">The sequence shown here is derived from an EMBL/GenBank/DDBJ whole genome shotgun (WGS) entry which is preliminary data.</text>
</comment>
<comment type="function">
    <text evidence="1 9">May be involved in recombinational repair of damaged DNA.</text>
</comment>
<evidence type="ECO:0000259" key="11">
    <source>
        <dbReference type="Pfam" id="PF02463"/>
    </source>
</evidence>
<feature type="domain" description="RecF/RecN/SMC N-terminal" evidence="11">
    <location>
        <begin position="1"/>
        <end position="524"/>
    </location>
</feature>
<dbReference type="InterPro" id="IPR027417">
    <property type="entry name" value="P-loop_NTPase"/>
</dbReference>
<evidence type="ECO:0000256" key="6">
    <source>
        <dbReference type="ARBA" id="ARBA00022840"/>
    </source>
</evidence>
<dbReference type="SUPFAM" id="SSF52540">
    <property type="entry name" value="P-loop containing nucleoside triphosphate hydrolases"/>
    <property type="match status" value="1"/>
</dbReference>
<sequence>MLRELSIKNFTIIDKLNINFLNGLTILSGETGAGKSIIINAVNLLLGGKATAKLIRTGSEAAELEALFQITPGSRLAKIMKEKGFDESEELVIRRIISRKARHRIYINGRLATIQMLNSITENLVSISGQHAHQGLLKEDQHLLILDQFGGLMPQRAEVYRYYHEIVPMIRMLQELKAAADQQDEHIKLLEFQKKEIIDTSINPGEDKALEQKRNRLKNGEALYQAVHSSIEDLYSTEGAIVERVVEVKKRLEKAGLIDPALTEQTERLTKSIFNLEDIAEGLREYQKNIEMDEGLLEEVEERLDTLHKLKRKYGGSLEAIFAYLESIDQKLSKIANLSENIAETEAKLDTLHAKLVRSAENLSKKRKQVADILAKKVEKELSFLEMSQTKFKISLESMPPINARIEENINPYLTYDNKAVSETGIDRATFMIAPNVGEVLKPLSSIVSGGELSRVVLALKAILAKTESVETVVFDEVDAGIGGSVAEVVGKKLFSLARYHQVICITHLPQIAKFGDYHFRISKHVSRGRTITGIRPLDNKERVKEIARMLGGVEITRATLDHAHEMLDKAVSRPLDKRSNK</sequence>
<dbReference type="GO" id="GO:0005524">
    <property type="term" value="F:ATP binding"/>
    <property type="evidence" value="ECO:0007669"/>
    <property type="project" value="UniProtKB-KW"/>
</dbReference>
<dbReference type="InterPro" id="IPR004604">
    <property type="entry name" value="DNA_recomb/repair_RecN"/>
</dbReference>
<evidence type="ECO:0000256" key="4">
    <source>
        <dbReference type="ARBA" id="ARBA00022741"/>
    </source>
</evidence>
<evidence type="ECO:0000256" key="1">
    <source>
        <dbReference type="ARBA" id="ARBA00003618"/>
    </source>
</evidence>
<evidence type="ECO:0000256" key="5">
    <source>
        <dbReference type="ARBA" id="ARBA00022763"/>
    </source>
</evidence>
<accession>A0A8J6N6I6</accession>
<keyword evidence="6" id="KW-0067">ATP-binding</keyword>
<dbReference type="GO" id="GO:0043590">
    <property type="term" value="C:bacterial nucleoid"/>
    <property type="evidence" value="ECO:0007669"/>
    <property type="project" value="TreeGrafter"/>
</dbReference>
<protein>
    <recommendedName>
        <fullName evidence="3 9">DNA repair protein RecN</fullName>
    </recommendedName>
    <alternativeName>
        <fullName evidence="8 9">Recombination protein N</fullName>
    </alternativeName>
</protein>
<evidence type="ECO:0000313" key="12">
    <source>
        <dbReference type="EMBL" id="MBC8200165.1"/>
    </source>
</evidence>
<evidence type="ECO:0000256" key="3">
    <source>
        <dbReference type="ARBA" id="ARBA00021315"/>
    </source>
</evidence>
<reference evidence="12 13" key="1">
    <citation type="submission" date="2020-08" db="EMBL/GenBank/DDBJ databases">
        <title>Bridging the membrane lipid divide: bacteria of the FCB group superphylum have the potential to synthesize archaeal ether lipids.</title>
        <authorList>
            <person name="Villanueva L."/>
            <person name="Von Meijenfeldt F.A.B."/>
            <person name="Westbye A.B."/>
            <person name="Yadav S."/>
            <person name="Hopmans E.C."/>
            <person name="Dutilh B.E."/>
            <person name="Sinninghe Damste J.S."/>
        </authorList>
    </citation>
    <scope>NUCLEOTIDE SEQUENCE [LARGE SCALE GENOMIC DNA]</scope>
    <source>
        <strain evidence="12">NIOZ-UU82</strain>
    </source>
</reference>
<evidence type="ECO:0000256" key="7">
    <source>
        <dbReference type="ARBA" id="ARBA00023204"/>
    </source>
</evidence>
<dbReference type="InterPro" id="IPR003395">
    <property type="entry name" value="RecF/RecN/SMC_N"/>
</dbReference>
<dbReference type="FunFam" id="3.40.50.300:FF:000356">
    <property type="entry name" value="DNA repair protein RecN"/>
    <property type="match status" value="1"/>
</dbReference>
<comment type="similarity">
    <text evidence="2 9">Belongs to the RecN family.</text>
</comment>
<evidence type="ECO:0000313" key="13">
    <source>
        <dbReference type="Proteomes" id="UP000603545"/>
    </source>
</evidence>
<evidence type="ECO:0000256" key="10">
    <source>
        <dbReference type="SAM" id="Coils"/>
    </source>
</evidence>
<organism evidence="12 13">
    <name type="scientific">Candidatus Desulfaltia bathyphila</name>
    <dbReference type="NCBI Taxonomy" id="2841697"/>
    <lineage>
        <taxon>Bacteria</taxon>
        <taxon>Pseudomonadati</taxon>
        <taxon>Thermodesulfobacteriota</taxon>
        <taxon>Desulfobacteria</taxon>
        <taxon>Desulfobacterales</taxon>
        <taxon>Desulfobacterales incertae sedis</taxon>
        <taxon>Candidatus Desulfaltia</taxon>
    </lineage>
</organism>
<dbReference type="CDD" id="cd03241">
    <property type="entry name" value="ABC_RecN"/>
    <property type="match status" value="2"/>
</dbReference>
<dbReference type="Gene3D" id="3.40.50.300">
    <property type="entry name" value="P-loop containing nucleotide triphosphate hydrolases"/>
    <property type="match status" value="2"/>
</dbReference>
<name>A0A8J6N6I6_9BACT</name>